<protein>
    <recommendedName>
        <fullName evidence="2">DUF5681 domain-containing protein</fullName>
    </recommendedName>
</protein>
<dbReference type="InterPro" id="IPR043736">
    <property type="entry name" value="DUF5681"/>
</dbReference>
<reference evidence="3" key="2">
    <citation type="submission" date="2020-09" db="EMBL/GenBank/DDBJ databases">
        <authorList>
            <person name="Sun Q."/>
            <person name="Kim S."/>
        </authorList>
    </citation>
    <scope>NUCLEOTIDE SEQUENCE</scope>
    <source>
        <strain evidence="3">KCTC 23714</strain>
    </source>
</reference>
<comment type="caution">
    <text evidence="3">The sequence shown here is derived from an EMBL/GenBank/DDBJ whole genome shotgun (WGS) entry which is preliminary data.</text>
</comment>
<proteinExistence type="predicted"/>
<evidence type="ECO:0000313" key="4">
    <source>
        <dbReference type="Proteomes" id="UP000628984"/>
    </source>
</evidence>
<gene>
    <name evidence="3" type="ORF">GCM10011452_18510</name>
</gene>
<evidence type="ECO:0000256" key="1">
    <source>
        <dbReference type="SAM" id="MobiDB-lite"/>
    </source>
</evidence>
<keyword evidence="4" id="KW-1185">Reference proteome</keyword>
<accession>A0A918ISH8</accession>
<reference evidence="3" key="1">
    <citation type="journal article" date="2014" name="Int. J. Syst. Evol. Microbiol.">
        <title>Complete genome sequence of Corynebacterium casei LMG S-19264T (=DSM 44701T), isolated from a smear-ripened cheese.</title>
        <authorList>
            <consortium name="US DOE Joint Genome Institute (JGI-PGF)"/>
            <person name="Walter F."/>
            <person name="Albersmeier A."/>
            <person name="Kalinowski J."/>
            <person name="Ruckert C."/>
        </authorList>
    </citation>
    <scope>NUCLEOTIDE SEQUENCE</scope>
    <source>
        <strain evidence="3">KCTC 23714</strain>
    </source>
</reference>
<dbReference type="RefSeq" id="WP_189633565.1">
    <property type="nucleotide sequence ID" value="NZ_BMYQ01000004.1"/>
</dbReference>
<feature type="domain" description="DUF5681" evidence="2">
    <location>
        <begin position="19"/>
        <end position="79"/>
    </location>
</feature>
<dbReference type="EMBL" id="BMYQ01000004">
    <property type="protein sequence ID" value="GGW30189.1"/>
    <property type="molecule type" value="Genomic_DNA"/>
</dbReference>
<sequence>MNEVVQQPSWMQGFVPGPDTKFKKGQSGNPAGKPKGVRDKRAKLLNTLLTEAGEVVDAVLARAKEGDAASAALVLGRVLPALRAQSQTVEFQFDPEASITVQIQQVLAAVAAGEVPPDTGEQIIRAIGTLSQARVTEELAAEVAALKARDITP</sequence>
<dbReference type="AlphaFoldDB" id="A0A918ISH8"/>
<evidence type="ECO:0000259" key="2">
    <source>
        <dbReference type="Pfam" id="PF18932"/>
    </source>
</evidence>
<dbReference type="Pfam" id="PF18932">
    <property type="entry name" value="DUF5681"/>
    <property type="match status" value="1"/>
</dbReference>
<name>A0A918ISH8_9RHOB</name>
<dbReference type="Proteomes" id="UP000628984">
    <property type="component" value="Unassembled WGS sequence"/>
</dbReference>
<feature type="region of interest" description="Disordered" evidence="1">
    <location>
        <begin position="1"/>
        <end position="38"/>
    </location>
</feature>
<evidence type="ECO:0000313" key="3">
    <source>
        <dbReference type="EMBL" id="GGW30189.1"/>
    </source>
</evidence>
<organism evidence="3 4">
    <name type="scientific">Gemmobacter lanyuensis</name>
    <dbReference type="NCBI Taxonomy" id="1054497"/>
    <lineage>
        <taxon>Bacteria</taxon>
        <taxon>Pseudomonadati</taxon>
        <taxon>Pseudomonadota</taxon>
        <taxon>Alphaproteobacteria</taxon>
        <taxon>Rhodobacterales</taxon>
        <taxon>Paracoccaceae</taxon>
        <taxon>Gemmobacter</taxon>
    </lineage>
</organism>
<feature type="compositionally biased region" description="Polar residues" evidence="1">
    <location>
        <begin position="1"/>
        <end position="10"/>
    </location>
</feature>